<dbReference type="OrthoDB" id="16717at2759"/>
<dbReference type="Proteomes" id="UP000800041">
    <property type="component" value="Unassembled WGS sequence"/>
</dbReference>
<evidence type="ECO:0000256" key="5">
    <source>
        <dbReference type="PROSITE-ProRule" id="PRU00221"/>
    </source>
</evidence>
<dbReference type="InterPro" id="IPR015943">
    <property type="entry name" value="WD40/YVTN_repeat-like_dom_sf"/>
</dbReference>
<evidence type="ECO:0000313" key="8">
    <source>
        <dbReference type="EMBL" id="KAF1990991.1"/>
    </source>
</evidence>
<feature type="compositionally biased region" description="Pro residues" evidence="7">
    <location>
        <begin position="560"/>
        <end position="570"/>
    </location>
</feature>
<evidence type="ECO:0000313" key="9">
    <source>
        <dbReference type="Proteomes" id="UP000800041"/>
    </source>
</evidence>
<feature type="region of interest" description="Disordered" evidence="7">
    <location>
        <begin position="427"/>
        <end position="447"/>
    </location>
</feature>
<dbReference type="GO" id="GO:0005847">
    <property type="term" value="C:mRNA cleavage and polyadenylation specificity factor complex"/>
    <property type="evidence" value="ECO:0007669"/>
    <property type="project" value="TreeGrafter"/>
</dbReference>
<feature type="repeat" description="WD" evidence="5">
    <location>
        <begin position="169"/>
        <end position="210"/>
    </location>
</feature>
<protein>
    <recommendedName>
        <fullName evidence="4 6">Polyadenylation factor subunit 2</fullName>
    </recommendedName>
</protein>
<dbReference type="CDD" id="cd00200">
    <property type="entry name" value="WD40"/>
    <property type="match status" value="1"/>
</dbReference>
<feature type="repeat" description="WD" evidence="5">
    <location>
        <begin position="211"/>
        <end position="252"/>
    </location>
</feature>
<dbReference type="Pfam" id="PF00400">
    <property type="entry name" value="WD40"/>
    <property type="match status" value="6"/>
</dbReference>
<dbReference type="GO" id="GO:0031124">
    <property type="term" value="P:mRNA 3'-end processing"/>
    <property type="evidence" value="ECO:0007669"/>
    <property type="project" value="UniProtKB-UniRule"/>
</dbReference>
<feature type="compositionally biased region" description="Pro residues" evidence="7">
    <location>
        <begin position="537"/>
        <end position="550"/>
    </location>
</feature>
<feature type="compositionally biased region" description="Acidic residues" evidence="7">
    <location>
        <begin position="437"/>
        <end position="447"/>
    </location>
</feature>
<dbReference type="SMART" id="SM00320">
    <property type="entry name" value="WD40"/>
    <property type="match status" value="7"/>
</dbReference>
<accession>A0A6G1HCP8</accession>
<dbReference type="AlphaFoldDB" id="A0A6G1HCP8"/>
<dbReference type="PANTHER" id="PTHR22836">
    <property type="entry name" value="WD40 REPEAT PROTEIN"/>
    <property type="match status" value="1"/>
</dbReference>
<keyword evidence="6" id="KW-0539">Nucleus</keyword>
<keyword evidence="9" id="KW-1185">Reference proteome</keyword>
<dbReference type="PRINTS" id="PR00320">
    <property type="entry name" value="GPROTEINBRPT"/>
</dbReference>
<dbReference type="FunFam" id="2.130.10.10:FF:002010">
    <property type="entry name" value="WD40 repeat-like protein"/>
    <property type="match status" value="1"/>
</dbReference>
<feature type="region of interest" description="Disordered" evidence="7">
    <location>
        <begin position="1"/>
        <end position="28"/>
    </location>
</feature>
<evidence type="ECO:0000256" key="2">
    <source>
        <dbReference type="ARBA" id="ARBA00022737"/>
    </source>
</evidence>
<dbReference type="InterPro" id="IPR001680">
    <property type="entry name" value="WD40_rpt"/>
</dbReference>
<dbReference type="PROSITE" id="PS50082">
    <property type="entry name" value="WD_REPEATS_2"/>
    <property type="match status" value="6"/>
</dbReference>
<reference evidence="8" key="1">
    <citation type="journal article" date="2020" name="Stud. Mycol.">
        <title>101 Dothideomycetes genomes: a test case for predicting lifestyles and emergence of pathogens.</title>
        <authorList>
            <person name="Haridas S."/>
            <person name="Albert R."/>
            <person name="Binder M."/>
            <person name="Bloem J."/>
            <person name="Labutti K."/>
            <person name="Salamov A."/>
            <person name="Andreopoulos B."/>
            <person name="Baker S."/>
            <person name="Barry K."/>
            <person name="Bills G."/>
            <person name="Bluhm B."/>
            <person name="Cannon C."/>
            <person name="Castanera R."/>
            <person name="Culley D."/>
            <person name="Daum C."/>
            <person name="Ezra D."/>
            <person name="Gonzalez J."/>
            <person name="Henrissat B."/>
            <person name="Kuo A."/>
            <person name="Liang C."/>
            <person name="Lipzen A."/>
            <person name="Lutzoni F."/>
            <person name="Magnuson J."/>
            <person name="Mondo S."/>
            <person name="Nolan M."/>
            <person name="Ohm R."/>
            <person name="Pangilinan J."/>
            <person name="Park H.-J."/>
            <person name="Ramirez L."/>
            <person name="Alfaro M."/>
            <person name="Sun H."/>
            <person name="Tritt A."/>
            <person name="Yoshinaga Y."/>
            <person name="Zwiers L.-H."/>
            <person name="Turgeon B."/>
            <person name="Goodwin S."/>
            <person name="Spatafora J."/>
            <person name="Crous P."/>
            <person name="Grigoriev I."/>
        </authorList>
    </citation>
    <scope>NUCLEOTIDE SEQUENCE</scope>
    <source>
        <strain evidence="8">CBS 113979</strain>
    </source>
</reference>
<dbReference type="InterPro" id="IPR045245">
    <property type="entry name" value="Pfs2-like"/>
</dbReference>
<evidence type="ECO:0000256" key="1">
    <source>
        <dbReference type="ARBA" id="ARBA00022574"/>
    </source>
</evidence>
<dbReference type="InterPro" id="IPR020472">
    <property type="entry name" value="WD40_PAC1"/>
</dbReference>
<keyword evidence="6" id="KW-0507">mRNA processing</keyword>
<keyword evidence="2" id="KW-0677">Repeat</keyword>
<proteinExistence type="predicted"/>
<comment type="subcellular location">
    <subcellularLocation>
        <location evidence="6">Nucleus</location>
    </subcellularLocation>
</comment>
<feature type="repeat" description="WD" evidence="5">
    <location>
        <begin position="253"/>
        <end position="288"/>
    </location>
</feature>
<evidence type="ECO:0000256" key="6">
    <source>
        <dbReference type="RuleBase" id="RU369034"/>
    </source>
</evidence>
<sequence>MAPAQSTPPRPKRKISTDPSENIGPVTDYGSSMVQWLRHRRPRYKGLPPIESERPSPSYIVDMLPPLARPGNGAETIPAKHLHSSVNKLRHPINTVLWTPEGRRLLTASSSGEFTLWNGMGFNFETIMQAHESAIRAATYSHSDEWLLSADTEGVVKYWQSNFNNVNALQGHSETIRGIAFAPTDTKFVTAADDSTLKIFDFAGGVAESSLTGHQWELRCVDWHPTKGLLVSGSKDHTVKLWDPRNGRCLTTLSGHKNQVNRTLFDPLHGQMLASAGKDGVIRVFDIRMMRDVFLLRGHDKAVEAMTWHPIHRNLLSTGGADGRINHYLLDEQNPPEGTLPTISPYDVHNSSNTPAQTIWPAHSVPFAHDLNIWSMAWHPLGHIMASGSNDRFTRFWTRPRPGDTSWTDDVYYIGASAAEAQGTFDRNHGRRRMREEEQEAEDEAEGLVDQKMPTKQPVMPGLPGISLAADGTGSQLPGIGGATPIAPPPLPHMPFPFDPNNMPDPKTLMEMFGGKLPPPPPNGAPGLFPPPPPGFMFPGGIPPPNPGLLPPGSQLPSGFAPPPPPPPPQNASIEQLLGLAGSQANTGVSGGGNASVRRRAPLPSQQESLQNEMRQGKYRKAR</sequence>
<organism evidence="8 9">
    <name type="scientific">Aulographum hederae CBS 113979</name>
    <dbReference type="NCBI Taxonomy" id="1176131"/>
    <lineage>
        <taxon>Eukaryota</taxon>
        <taxon>Fungi</taxon>
        <taxon>Dikarya</taxon>
        <taxon>Ascomycota</taxon>
        <taxon>Pezizomycotina</taxon>
        <taxon>Dothideomycetes</taxon>
        <taxon>Pleosporomycetidae</taxon>
        <taxon>Aulographales</taxon>
        <taxon>Aulographaceae</taxon>
    </lineage>
</organism>
<evidence type="ECO:0000256" key="7">
    <source>
        <dbReference type="SAM" id="MobiDB-lite"/>
    </source>
</evidence>
<name>A0A6G1HCP8_9PEZI</name>
<dbReference type="PROSITE" id="PS50294">
    <property type="entry name" value="WD_REPEATS_REGION"/>
    <property type="match status" value="3"/>
</dbReference>
<dbReference type="PANTHER" id="PTHR22836:SF0">
    <property type="entry name" value="PRE-MRNA 3' END PROCESSING PROTEIN WDR33"/>
    <property type="match status" value="1"/>
</dbReference>
<evidence type="ECO:0000256" key="4">
    <source>
        <dbReference type="ARBA" id="ARBA00026154"/>
    </source>
</evidence>
<dbReference type="Gene3D" id="2.130.10.10">
    <property type="entry name" value="YVTN repeat-like/Quinoprotein amine dehydrogenase"/>
    <property type="match status" value="3"/>
</dbReference>
<feature type="region of interest" description="Disordered" evidence="7">
    <location>
        <begin position="537"/>
        <end position="623"/>
    </location>
</feature>
<gene>
    <name evidence="8" type="ORF">K402DRAFT_368737</name>
</gene>
<dbReference type="SUPFAM" id="SSF50978">
    <property type="entry name" value="WD40 repeat-like"/>
    <property type="match status" value="1"/>
</dbReference>
<comment type="function">
    <text evidence="3">Required for 3'-end cleavage and polyadenylation of pre-mRNAs. Also involved in chromosome segregation where it has a role in chromosome attachment to the mitotic spindle.</text>
</comment>
<feature type="repeat" description="WD" evidence="5">
    <location>
        <begin position="366"/>
        <end position="397"/>
    </location>
</feature>
<keyword evidence="1 5" id="KW-0853">WD repeat</keyword>
<feature type="compositionally biased region" description="Polar residues" evidence="7">
    <location>
        <begin position="604"/>
        <end position="614"/>
    </location>
</feature>
<evidence type="ECO:0000256" key="3">
    <source>
        <dbReference type="ARBA" id="ARBA00025498"/>
    </source>
</evidence>
<feature type="repeat" description="WD" evidence="5">
    <location>
        <begin position="86"/>
        <end position="118"/>
    </location>
</feature>
<feature type="repeat" description="WD" evidence="5">
    <location>
        <begin position="128"/>
        <end position="160"/>
    </location>
</feature>
<dbReference type="EMBL" id="ML977140">
    <property type="protein sequence ID" value="KAF1990991.1"/>
    <property type="molecule type" value="Genomic_DNA"/>
</dbReference>
<dbReference type="InterPro" id="IPR036322">
    <property type="entry name" value="WD40_repeat_dom_sf"/>
</dbReference>